<name>X1BH65_9ZZZZ</name>
<dbReference type="Gene3D" id="3.20.20.70">
    <property type="entry name" value="Aldolase class I"/>
    <property type="match status" value="1"/>
</dbReference>
<dbReference type="EMBL" id="BART01023590">
    <property type="protein sequence ID" value="GAG94360.1"/>
    <property type="molecule type" value="Genomic_DNA"/>
</dbReference>
<comment type="caution">
    <text evidence="1">The sequence shown here is derived from an EMBL/GenBank/DDBJ whole genome shotgun (WGS) entry which is preliminary data.</text>
</comment>
<proteinExistence type="predicted"/>
<dbReference type="AlphaFoldDB" id="X1BH65"/>
<dbReference type="SUPFAM" id="SSF102114">
    <property type="entry name" value="Radical SAM enzymes"/>
    <property type="match status" value="1"/>
</dbReference>
<gene>
    <name evidence="1" type="ORF">S01H4_42872</name>
</gene>
<dbReference type="InterPro" id="IPR013785">
    <property type="entry name" value="Aldolase_TIM"/>
</dbReference>
<organism evidence="1">
    <name type="scientific">marine sediment metagenome</name>
    <dbReference type="NCBI Taxonomy" id="412755"/>
    <lineage>
        <taxon>unclassified sequences</taxon>
        <taxon>metagenomes</taxon>
        <taxon>ecological metagenomes</taxon>
    </lineage>
</organism>
<dbReference type="InterPro" id="IPR058240">
    <property type="entry name" value="rSAM_sf"/>
</dbReference>
<accession>X1BH65</accession>
<reference evidence="1" key="1">
    <citation type="journal article" date="2014" name="Front. Microbiol.">
        <title>High frequency of phylogenetically diverse reductive dehalogenase-homologous genes in deep subseafloor sedimentary metagenomes.</title>
        <authorList>
            <person name="Kawai M."/>
            <person name="Futagami T."/>
            <person name="Toyoda A."/>
            <person name="Takaki Y."/>
            <person name="Nishi S."/>
            <person name="Hori S."/>
            <person name="Arai W."/>
            <person name="Tsubouchi T."/>
            <person name="Morono Y."/>
            <person name="Uchiyama I."/>
            <person name="Ito T."/>
            <person name="Fujiyama A."/>
            <person name="Inagaki F."/>
            <person name="Takami H."/>
        </authorList>
    </citation>
    <scope>NUCLEOTIDE SEQUENCE</scope>
    <source>
        <strain evidence="1">Expedition CK06-06</strain>
    </source>
</reference>
<feature type="non-terminal residue" evidence="1">
    <location>
        <position position="1"/>
    </location>
</feature>
<protein>
    <recommendedName>
        <fullName evidence="2">Radical SAM core domain-containing protein</fullName>
    </recommendedName>
</protein>
<evidence type="ECO:0008006" key="2">
    <source>
        <dbReference type="Google" id="ProtNLM"/>
    </source>
</evidence>
<sequence>KFFRYNLIITNGTIPLPDWPNGVFEVSVDGTKKFHEIIRGKNYDKIKQNINRKDLRVNIACIINKLNYQCLRDMVEEWSKTNVKGIHFGFYSPTKTNSIDDLWIDFKLRDKIIEEIRLLKKEYGNFILPTDRVLDLMLSKNCDEVVSNCPFKDFVICLGPDGERKLCPVGNQAICSKCGHSPPFFMEALRSKDLETLKFLFNQI</sequence>
<evidence type="ECO:0000313" key="1">
    <source>
        <dbReference type="EMBL" id="GAG94360.1"/>
    </source>
</evidence>